<reference evidence="3 4" key="1">
    <citation type="submission" date="2016-07" db="EMBL/GenBank/DDBJ databases">
        <title>Pervasive Adenine N6-methylation of Active Genes in Fungi.</title>
        <authorList>
            <consortium name="DOE Joint Genome Institute"/>
            <person name="Mondo S.J."/>
            <person name="Dannebaum R.O."/>
            <person name="Kuo R.C."/>
            <person name="Labutti K."/>
            <person name="Haridas S."/>
            <person name="Kuo A."/>
            <person name="Salamov A."/>
            <person name="Ahrendt S.R."/>
            <person name="Lipzen A."/>
            <person name="Sullivan W."/>
            <person name="Andreopoulos W.B."/>
            <person name="Clum A."/>
            <person name="Lindquist E."/>
            <person name="Daum C."/>
            <person name="Ramamoorthy G.K."/>
            <person name="Gryganskyi A."/>
            <person name="Culley D."/>
            <person name="Magnuson J.K."/>
            <person name="James T.Y."/>
            <person name="O'Malley M.A."/>
            <person name="Stajich J.E."/>
            <person name="Spatafora J.W."/>
            <person name="Visel A."/>
            <person name="Grigoriev I.V."/>
        </authorList>
    </citation>
    <scope>NUCLEOTIDE SEQUENCE [LARGE SCALE GENOMIC DNA]</scope>
    <source>
        <strain evidence="3 4">62-1032</strain>
    </source>
</reference>
<dbReference type="STRING" id="106004.A0A1Y2ER38"/>
<dbReference type="CDD" id="cd10170">
    <property type="entry name" value="ASKHA_NBD_HSP70"/>
    <property type="match status" value="1"/>
</dbReference>
<name>A0A1Y2ER38_9BASI</name>
<dbReference type="PANTHER" id="PTHR14187:SF5">
    <property type="entry name" value="HEAT SHOCK 70 KDA PROTEIN 12A"/>
    <property type="match status" value="1"/>
</dbReference>
<proteinExistence type="predicted"/>
<dbReference type="InterPro" id="IPR043129">
    <property type="entry name" value="ATPase_NBD"/>
</dbReference>
<keyword evidence="4" id="KW-1185">Reference proteome</keyword>
<evidence type="ECO:0000313" key="3">
    <source>
        <dbReference type="EMBL" id="ORY74063.1"/>
    </source>
</evidence>
<dbReference type="PANTHER" id="PTHR14187">
    <property type="entry name" value="ALPHA KINASE/ELONGATION FACTOR 2 KINASE"/>
    <property type="match status" value="1"/>
</dbReference>
<keyword evidence="2" id="KW-0067">ATP-binding</keyword>
<dbReference type="InParanoid" id="A0A1Y2ER38"/>
<comment type="caution">
    <text evidence="3">The sequence shown here is derived from an EMBL/GenBank/DDBJ whole genome shotgun (WGS) entry which is preliminary data.</text>
</comment>
<gene>
    <name evidence="3" type="ORF">BCR35DRAFT_306854</name>
</gene>
<dbReference type="GO" id="GO:0140662">
    <property type="term" value="F:ATP-dependent protein folding chaperone"/>
    <property type="evidence" value="ECO:0007669"/>
    <property type="project" value="InterPro"/>
</dbReference>
<keyword evidence="1" id="KW-0547">Nucleotide-binding</keyword>
<sequence>MEKPETLWTGEEQLVIGLDVGTTNCAASIVHLAPQQAPKVRIVARWPGSPNSSKIPSLILYTPEGRPVAFGAEALQEKYQDDLFEERLHLARWFKLHLHPSVMAVPPPYTDEVAEEPKRGHMIPGEAAEAAGSSFEVPPLPPLASGGCVPVEQCYSDMIRWLFDGAVSWWRETTTGSDVTWNKLGGSFKVVLAHPNGWGLREQTILKDACVQSGVMRSREEAERRIVMVTEAEASVHFSLLYSGMQEGWLSPGSCFAVVDAGGSTVDTTVYSVEATHPKLQLREVRLSDCTQSGAIFVNRTAEEVIRRKLDGSNFATPEVIGAMLDIFDSKTKLTFDDVNATYLIKFGFSGDNSPEHDVVKGRLKLSGAEMEEAFAPCVNRIISSLKEQIKDTNCSKILLVGGFGESPYLQRRIRDAFEKPGRRQVLTSDEPTKKAVAEGATLFYTQDTVSARATRYEFGLSTNRPYDPKTCGNRRIIVFQGSGKRFCHGGWTPIVPKGTVIATDSVHREKFWVHKRKGDSLGFSTALLTFDGVDGKLAYDGWCQDPNNKLLPGFAEAVTITGDLTALAAITPIKKGPGGEKYRELDFQVGVFFGGTSLKACVIWKDDKGNEIRGPASVMPSSVF</sequence>
<dbReference type="Proteomes" id="UP000193467">
    <property type="component" value="Unassembled WGS sequence"/>
</dbReference>
<evidence type="ECO:0000256" key="1">
    <source>
        <dbReference type="ARBA" id="ARBA00022741"/>
    </source>
</evidence>
<dbReference type="Gene3D" id="3.30.420.40">
    <property type="match status" value="2"/>
</dbReference>
<evidence type="ECO:0000313" key="4">
    <source>
        <dbReference type="Proteomes" id="UP000193467"/>
    </source>
</evidence>
<dbReference type="SUPFAM" id="SSF53067">
    <property type="entry name" value="Actin-like ATPase domain"/>
    <property type="match status" value="2"/>
</dbReference>
<protein>
    <recommendedName>
        <fullName evidence="5">Actin-like ATPase domain-containing protein</fullName>
    </recommendedName>
</protein>
<accession>A0A1Y2ER38</accession>
<dbReference type="Pfam" id="PF00012">
    <property type="entry name" value="HSP70"/>
    <property type="match status" value="1"/>
</dbReference>
<dbReference type="Gene3D" id="3.90.640.10">
    <property type="entry name" value="Actin, Chain A, domain 4"/>
    <property type="match status" value="1"/>
</dbReference>
<dbReference type="OrthoDB" id="2963168at2759"/>
<dbReference type="EMBL" id="MCGR01000043">
    <property type="protein sequence ID" value="ORY74063.1"/>
    <property type="molecule type" value="Genomic_DNA"/>
</dbReference>
<dbReference type="GO" id="GO:0005524">
    <property type="term" value="F:ATP binding"/>
    <property type="evidence" value="ECO:0007669"/>
    <property type="project" value="UniProtKB-KW"/>
</dbReference>
<dbReference type="AlphaFoldDB" id="A0A1Y2ER38"/>
<evidence type="ECO:0008006" key="5">
    <source>
        <dbReference type="Google" id="ProtNLM"/>
    </source>
</evidence>
<organism evidence="3 4">
    <name type="scientific">Leucosporidium creatinivorum</name>
    <dbReference type="NCBI Taxonomy" id="106004"/>
    <lineage>
        <taxon>Eukaryota</taxon>
        <taxon>Fungi</taxon>
        <taxon>Dikarya</taxon>
        <taxon>Basidiomycota</taxon>
        <taxon>Pucciniomycotina</taxon>
        <taxon>Microbotryomycetes</taxon>
        <taxon>Leucosporidiales</taxon>
        <taxon>Leucosporidium</taxon>
    </lineage>
</organism>
<dbReference type="InterPro" id="IPR013126">
    <property type="entry name" value="Hsp_70_fam"/>
</dbReference>
<evidence type="ECO:0000256" key="2">
    <source>
        <dbReference type="ARBA" id="ARBA00022840"/>
    </source>
</evidence>